<keyword evidence="3" id="KW-1185">Reference proteome</keyword>
<proteinExistence type="predicted"/>
<evidence type="ECO:0008006" key="4">
    <source>
        <dbReference type="Google" id="ProtNLM"/>
    </source>
</evidence>
<dbReference type="AlphaFoldDB" id="A0A3S0BH24"/>
<reference evidence="2 3" key="1">
    <citation type="submission" date="2018-12" db="EMBL/GenBank/DDBJ databases">
        <title>YIM 101343 draft genome.</title>
        <authorList>
            <person name="Chen X."/>
        </authorList>
    </citation>
    <scope>NUCLEOTIDE SEQUENCE [LARGE SCALE GENOMIC DNA]</scope>
    <source>
        <strain evidence="2 3">YIM 101343</strain>
    </source>
</reference>
<protein>
    <recommendedName>
        <fullName evidence="4">DUF4352 domain-containing protein</fullName>
    </recommendedName>
</protein>
<accession>A0A3S0BH24</accession>
<comment type="caution">
    <text evidence="2">The sequence shown here is derived from an EMBL/GenBank/DDBJ whole genome shotgun (WGS) entry which is preliminary data.</text>
</comment>
<dbReference type="OrthoDB" id="4419866at2"/>
<dbReference type="PROSITE" id="PS51257">
    <property type="entry name" value="PROKAR_LIPOPROTEIN"/>
    <property type="match status" value="1"/>
</dbReference>
<dbReference type="EMBL" id="RXHJ01000011">
    <property type="protein sequence ID" value="RSZ62400.1"/>
    <property type="molecule type" value="Genomic_DNA"/>
</dbReference>
<evidence type="ECO:0000313" key="2">
    <source>
        <dbReference type="EMBL" id="RSZ62400.1"/>
    </source>
</evidence>
<dbReference type="RefSeq" id="WP_126121129.1">
    <property type="nucleotide sequence ID" value="NZ_RXHJ01000011.1"/>
</dbReference>
<feature type="signal peptide" evidence="1">
    <location>
        <begin position="1"/>
        <end position="22"/>
    </location>
</feature>
<gene>
    <name evidence="2" type="ORF">EAH68_09690</name>
</gene>
<evidence type="ECO:0000256" key="1">
    <source>
        <dbReference type="SAM" id="SignalP"/>
    </source>
</evidence>
<dbReference type="Proteomes" id="UP000274907">
    <property type="component" value="Unassembled WGS sequence"/>
</dbReference>
<keyword evidence="1" id="KW-0732">Signal</keyword>
<sequence>MGRYRFGVSAAAILTTALLLTACGGNGDGTGSEESIEVTTSQTPVAQAVEVEPKVAETLRGTTTDPGLNVEWTYQGTRSGQYSGSVVTFLVRNLNDEPVPPESIPDPKLQYNSGGGTMTDATPLSNSDTELNLGLDLPLGAGASTNIQYAFEVSPGNLWDAELQVGNVIFEGNLSY</sequence>
<name>A0A3S0BH24_9CORY</name>
<organism evidence="2 3">
    <name type="scientific">Corynebacterium hylobatis</name>
    <dbReference type="NCBI Taxonomy" id="1859290"/>
    <lineage>
        <taxon>Bacteria</taxon>
        <taxon>Bacillati</taxon>
        <taxon>Actinomycetota</taxon>
        <taxon>Actinomycetes</taxon>
        <taxon>Mycobacteriales</taxon>
        <taxon>Corynebacteriaceae</taxon>
        <taxon>Corynebacterium</taxon>
    </lineage>
</organism>
<evidence type="ECO:0000313" key="3">
    <source>
        <dbReference type="Proteomes" id="UP000274907"/>
    </source>
</evidence>
<feature type="chain" id="PRO_5039212893" description="DUF4352 domain-containing protein" evidence="1">
    <location>
        <begin position="23"/>
        <end position="176"/>
    </location>
</feature>